<gene>
    <name evidence="2" type="ORF">GCM10022277_21300</name>
</gene>
<dbReference type="RefSeq" id="WP_344798378.1">
    <property type="nucleotide sequence ID" value="NZ_BAABBN010000007.1"/>
</dbReference>
<accession>A0ABP7MKB7</accession>
<evidence type="ECO:0000313" key="2">
    <source>
        <dbReference type="EMBL" id="GAA3925104.1"/>
    </source>
</evidence>
<reference evidence="3" key="1">
    <citation type="journal article" date="2019" name="Int. J. Syst. Evol. Microbiol.">
        <title>The Global Catalogue of Microorganisms (GCM) 10K type strain sequencing project: providing services to taxonomists for standard genome sequencing and annotation.</title>
        <authorList>
            <consortium name="The Broad Institute Genomics Platform"/>
            <consortium name="The Broad Institute Genome Sequencing Center for Infectious Disease"/>
            <person name="Wu L."/>
            <person name="Ma J."/>
        </authorList>
    </citation>
    <scope>NUCLEOTIDE SEQUENCE [LARGE SCALE GENOMIC DNA]</scope>
    <source>
        <strain evidence="3">JCM 17551</strain>
    </source>
</reference>
<dbReference type="SUPFAM" id="SSF54427">
    <property type="entry name" value="NTF2-like"/>
    <property type="match status" value="1"/>
</dbReference>
<feature type="domain" description="SnoaL-like" evidence="1">
    <location>
        <begin position="9"/>
        <end position="117"/>
    </location>
</feature>
<dbReference type="Gene3D" id="3.10.450.50">
    <property type="match status" value="1"/>
</dbReference>
<organism evidence="2 3">
    <name type="scientific">Litoribacillus peritrichatus</name>
    <dbReference type="NCBI Taxonomy" id="718191"/>
    <lineage>
        <taxon>Bacteria</taxon>
        <taxon>Pseudomonadati</taxon>
        <taxon>Pseudomonadota</taxon>
        <taxon>Gammaproteobacteria</taxon>
        <taxon>Oceanospirillales</taxon>
        <taxon>Oceanospirillaceae</taxon>
        <taxon>Litoribacillus</taxon>
    </lineage>
</organism>
<proteinExistence type="predicted"/>
<sequence length="145" mass="16453">MLKSNLDVVLQYFEMVDTGNEGYLELFTDDADFFFPKFGNQKGKAALIEFGARISQKLGSIWHDKANFQYIVAPNKVVVEGQEGGTLTNGTVWPDGAVSQGRFCSVFEFRNHKICRMYIYVDPDFGSEDQRNVAIFHRTEQPEPA</sequence>
<keyword evidence="3" id="KW-1185">Reference proteome</keyword>
<dbReference type="InterPro" id="IPR037401">
    <property type="entry name" value="SnoaL-like"/>
</dbReference>
<dbReference type="EMBL" id="BAABBN010000007">
    <property type="protein sequence ID" value="GAA3925104.1"/>
    <property type="molecule type" value="Genomic_DNA"/>
</dbReference>
<dbReference type="Proteomes" id="UP001501565">
    <property type="component" value="Unassembled WGS sequence"/>
</dbReference>
<name>A0ABP7MKB7_9GAMM</name>
<dbReference type="Pfam" id="PF12680">
    <property type="entry name" value="SnoaL_2"/>
    <property type="match status" value="1"/>
</dbReference>
<evidence type="ECO:0000259" key="1">
    <source>
        <dbReference type="Pfam" id="PF12680"/>
    </source>
</evidence>
<comment type="caution">
    <text evidence="2">The sequence shown here is derived from an EMBL/GenBank/DDBJ whole genome shotgun (WGS) entry which is preliminary data.</text>
</comment>
<dbReference type="InterPro" id="IPR032710">
    <property type="entry name" value="NTF2-like_dom_sf"/>
</dbReference>
<protein>
    <recommendedName>
        <fullName evidence="1">SnoaL-like domain-containing protein</fullName>
    </recommendedName>
</protein>
<evidence type="ECO:0000313" key="3">
    <source>
        <dbReference type="Proteomes" id="UP001501565"/>
    </source>
</evidence>